<organism evidence="3 4">
    <name type="scientific">Grifola frondosa</name>
    <name type="common">Maitake</name>
    <name type="synonym">Polyporus frondosus</name>
    <dbReference type="NCBI Taxonomy" id="5627"/>
    <lineage>
        <taxon>Eukaryota</taxon>
        <taxon>Fungi</taxon>
        <taxon>Dikarya</taxon>
        <taxon>Basidiomycota</taxon>
        <taxon>Agaricomycotina</taxon>
        <taxon>Agaricomycetes</taxon>
        <taxon>Polyporales</taxon>
        <taxon>Grifolaceae</taxon>
        <taxon>Grifola</taxon>
    </lineage>
</organism>
<evidence type="ECO:0000313" key="3">
    <source>
        <dbReference type="EMBL" id="OBZ65472.1"/>
    </source>
</evidence>
<evidence type="ECO:0000256" key="1">
    <source>
        <dbReference type="SAM" id="Coils"/>
    </source>
</evidence>
<accession>A0A1C7LL59</accession>
<keyword evidence="4" id="KW-1185">Reference proteome</keyword>
<comment type="caution">
    <text evidence="3">The sequence shown here is derived from an EMBL/GenBank/DDBJ whole genome shotgun (WGS) entry which is preliminary data.</text>
</comment>
<dbReference type="Proteomes" id="UP000092993">
    <property type="component" value="Unassembled WGS sequence"/>
</dbReference>
<protein>
    <submittedName>
        <fullName evidence="3">Uncharacterized protein</fullName>
    </submittedName>
</protein>
<sequence>MLVCKAMEIECAKLREDGYGLRDEIVRLSQMNMQLGDKACADTSRRSEEKDIKPSHDFVSPDRAQSSSGDQFPDSGPYPSTIKEEQSPPQDAEPSPITERDAEVATVLAEAQEERKRRQKAERELALMKEMFSQLVSERCVDSVSPFSPINGMSSFINSAWLPNALAATGGLNTTSDASQMRVDQVRRDSIDRAAVKQNEMPVNIVLPPDQADNLSSTKPADSPDEFMQWISPPPGLIDLTMDSPMQLTSALPPLFRRVEDFDRKRESTSPAEATQPPPKRRRMVSDSISDQDGAGDTDKNSRSDMLVEMPIALSIPITPSTEGQSHAVDGEDVDKTLVEGISPSLHADEGLPTGLCAPDPGGDAVSGGTDIVNDADAGKSNATDYPDPPVTEEMQVEEPVHEEPVHEEPVHEVDSPRPLKLSIRHINLVYEVSEDKMVCRLCLNRVRKLHLDLPVASFPRNAPWDEISGHSEQEVNHLTRYINYSWLIVALGIRFLGNVSGSDSCTVSRVFVAKERARYMI</sequence>
<dbReference type="AlphaFoldDB" id="A0A1C7LL59"/>
<dbReference type="STRING" id="5627.A0A1C7LL59"/>
<name>A0A1C7LL59_GRIFR</name>
<feature type="region of interest" description="Disordered" evidence="2">
    <location>
        <begin position="206"/>
        <end position="226"/>
    </location>
</feature>
<gene>
    <name evidence="3" type="ORF">A0H81_14590</name>
</gene>
<proteinExistence type="predicted"/>
<keyword evidence="1" id="KW-0175">Coiled coil</keyword>
<feature type="compositionally biased region" description="Basic and acidic residues" evidence="2">
    <location>
        <begin position="39"/>
        <end position="60"/>
    </location>
</feature>
<dbReference type="EMBL" id="LUGG01000044">
    <property type="protein sequence ID" value="OBZ65472.1"/>
    <property type="molecule type" value="Genomic_DNA"/>
</dbReference>
<feature type="region of interest" description="Disordered" evidence="2">
    <location>
        <begin position="262"/>
        <end position="303"/>
    </location>
</feature>
<dbReference type="OrthoDB" id="2757368at2759"/>
<feature type="region of interest" description="Disordered" evidence="2">
    <location>
        <begin position="36"/>
        <end position="99"/>
    </location>
</feature>
<reference evidence="3 4" key="1">
    <citation type="submission" date="2016-03" db="EMBL/GenBank/DDBJ databases">
        <title>Whole genome sequencing of Grifola frondosa 9006-11.</title>
        <authorList>
            <person name="Min B."/>
            <person name="Park H."/>
            <person name="Kim J.-G."/>
            <person name="Cho H."/>
            <person name="Oh Y.-L."/>
            <person name="Kong W.-S."/>
            <person name="Choi I.-G."/>
        </authorList>
    </citation>
    <scope>NUCLEOTIDE SEQUENCE [LARGE SCALE GENOMIC DNA]</scope>
    <source>
        <strain evidence="3 4">9006-11</strain>
    </source>
</reference>
<evidence type="ECO:0000256" key="2">
    <source>
        <dbReference type="SAM" id="MobiDB-lite"/>
    </source>
</evidence>
<evidence type="ECO:0000313" key="4">
    <source>
        <dbReference type="Proteomes" id="UP000092993"/>
    </source>
</evidence>
<feature type="coiled-coil region" evidence="1">
    <location>
        <begin position="104"/>
        <end position="138"/>
    </location>
</feature>